<evidence type="ECO:0000313" key="2">
    <source>
        <dbReference type="WBParaSite" id="Minc3s00503g13415"/>
    </source>
</evidence>
<dbReference type="WBParaSite" id="Minc3s00503g13415">
    <property type="protein sequence ID" value="Minc3s00503g13415"/>
    <property type="gene ID" value="Minc3s00503g13415"/>
</dbReference>
<reference evidence="2" key="1">
    <citation type="submission" date="2022-11" db="UniProtKB">
        <authorList>
            <consortium name="WormBaseParasite"/>
        </authorList>
    </citation>
    <scope>IDENTIFICATION</scope>
</reference>
<name>A0A914LHC0_MELIC</name>
<dbReference type="AlphaFoldDB" id="A0A914LHC0"/>
<sequence length="72" mass="6893">MSGTSFGTSAGTGSWGLSRGHENFSGFGVVGVELSGVGVFGVGNVGVGVLGQKMSGFGVGVGVSRGRGATLN</sequence>
<proteinExistence type="predicted"/>
<dbReference type="Proteomes" id="UP000887563">
    <property type="component" value="Unplaced"/>
</dbReference>
<organism evidence="1 2">
    <name type="scientific">Meloidogyne incognita</name>
    <name type="common">Southern root-knot nematode worm</name>
    <name type="synonym">Oxyuris incognita</name>
    <dbReference type="NCBI Taxonomy" id="6306"/>
    <lineage>
        <taxon>Eukaryota</taxon>
        <taxon>Metazoa</taxon>
        <taxon>Ecdysozoa</taxon>
        <taxon>Nematoda</taxon>
        <taxon>Chromadorea</taxon>
        <taxon>Rhabditida</taxon>
        <taxon>Tylenchina</taxon>
        <taxon>Tylenchomorpha</taxon>
        <taxon>Tylenchoidea</taxon>
        <taxon>Meloidogynidae</taxon>
        <taxon>Meloidogyninae</taxon>
        <taxon>Meloidogyne</taxon>
        <taxon>Meloidogyne incognita group</taxon>
    </lineage>
</organism>
<accession>A0A914LHC0</accession>
<keyword evidence="1" id="KW-1185">Reference proteome</keyword>
<protein>
    <submittedName>
        <fullName evidence="2">Candidate secreted effector</fullName>
    </submittedName>
</protein>
<evidence type="ECO:0000313" key="1">
    <source>
        <dbReference type="Proteomes" id="UP000887563"/>
    </source>
</evidence>